<dbReference type="OrthoDB" id="298799at2759"/>
<dbReference type="AlphaFoldDB" id="A0A8S1XYK9"/>
<feature type="coiled-coil region" evidence="1">
    <location>
        <begin position="27"/>
        <end position="54"/>
    </location>
</feature>
<dbReference type="OMA" id="KEDYVGC"/>
<keyword evidence="1" id="KW-0175">Coiled coil</keyword>
<evidence type="ECO:0000313" key="2">
    <source>
        <dbReference type="EMBL" id="CAD8206733.1"/>
    </source>
</evidence>
<gene>
    <name evidence="2" type="ORF">POCTA_138.1.T1390012</name>
</gene>
<comment type="caution">
    <text evidence="2">The sequence shown here is derived from an EMBL/GenBank/DDBJ whole genome shotgun (WGS) entry which is preliminary data.</text>
</comment>
<dbReference type="Proteomes" id="UP000683925">
    <property type="component" value="Unassembled WGS sequence"/>
</dbReference>
<sequence>MNFKQDAFQALDAIFTHIQKSQNDRIIEALVGVKEKIQTKLDELDKQEEDLKIKEVFLQKIQKLLQFAENPANLKKVWQYFSFTVYSQQDQFLELLKNIPILIHYHLQQKVLTISMFMKQSCAELFSHSLITFQIKLQQDETIQQENIEKEDYVGCITYVSPEVQNERLYKIVMKLQGFISKIKKLDDLIQNSNLDSDLLKFSIQNNENKEKKITLWSLDDQVSYQITTKPTLEEQPIFEQRIYLQTGMVIQLKQNFNLIVKGCGNQGNKEKKAVNEHLTPYLVGEQQVQIKPILINDNQRWISINNGFEDVIYYPAETPIKLSLIQTLPRGIEVLLQNDGVGNYITVVGNCQGFAPRIKSKRSEGQLLQFNTYQQNFNLGIIYQENIKLQLYSDLTSFWNGKEIFEF</sequence>
<organism evidence="2 3">
    <name type="scientific">Paramecium octaurelia</name>
    <dbReference type="NCBI Taxonomy" id="43137"/>
    <lineage>
        <taxon>Eukaryota</taxon>
        <taxon>Sar</taxon>
        <taxon>Alveolata</taxon>
        <taxon>Ciliophora</taxon>
        <taxon>Intramacronucleata</taxon>
        <taxon>Oligohymenophorea</taxon>
        <taxon>Peniculida</taxon>
        <taxon>Parameciidae</taxon>
        <taxon>Paramecium</taxon>
    </lineage>
</organism>
<protein>
    <submittedName>
        <fullName evidence="2">Uncharacterized protein</fullName>
    </submittedName>
</protein>
<proteinExistence type="predicted"/>
<evidence type="ECO:0000256" key="1">
    <source>
        <dbReference type="SAM" id="Coils"/>
    </source>
</evidence>
<keyword evidence="3" id="KW-1185">Reference proteome</keyword>
<dbReference type="EMBL" id="CAJJDP010000140">
    <property type="protein sequence ID" value="CAD8206733.1"/>
    <property type="molecule type" value="Genomic_DNA"/>
</dbReference>
<name>A0A8S1XYK9_PAROT</name>
<accession>A0A8S1XYK9</accession>
<reference evidence="2" key="1">
    <citation type="submission" date="2021-01" db="EMBL/GenBank/DDBJ databases">
        <authorList>
            <consortium name="Genoscope - CEA"/>
            <person name="William W."/>
        </authorList>
    </citation>
    <scope>NUCLEOTIDE SEQUENCE</scope>
</reference>
<evidence type="ECO:0000313" key="3">
    <source>
        <dbReference type="Proteomes" id="UP000683925"/>
    </source>
</evidence>